<evidence type="ECO:0000313" key="4">
    <source>
        <dbReference type="EMBL" id="ASM76830.1"/>
    </source>
</evidence>
<keyword evidence="1" id="KW-1188">Viral release from host cell</keyword>
<gene>
    <name evidence="4" type="ORF">VITFI_CDS1052</name>
</gene>
<dbReference type="RefSeq" id="WP_089416095.1">
    <property type="nucleotide sequence ID" value="NZ_CP022423.1"/>
</dbReference>
<reference evidence="4 5" key="1">
    <citation type="submission" date="2017-07" db="EMBL/GenBank/DDBJ databases">
        <title>Complete Genome Sequence of the cosmetic ferment Vitreoscilla filiformis (ATCC15551).</title>
        <authorList>
            <person name="Contreras S."/>
            <person name="Sagory-Zalkind P."/>
            <person name="Blanquart H."/>
            <person name="Iltis A."/>
            <person name="Morand S.C."/>
        </authorList>
    </citation>
    <scope>NUCLEOTIDE SEQUENCE [LARGE SCALE GENOMIC DNA]</scope>
    <source>
        <strain evidence="4 5">ATCC 15551</strain>
    </source>
</reference>
<dbReference type="KEGG" id="vff:VITFI_CDS1052"/>
<name>A0A221KDC2_VITFI</name>
<dbReference type="PANTHER" id="PTHR37813:SF1">
    <property type="entry name" value="FELS-2 PROPHAGE PROTEIN"/>
    <property type="match status" value="1"/>
</dbReference>
<keyword evidence="5" id="KW-1185">Reference proteome</keyword>
<dbReference type="Pfam" id="PF10145">
    <property type="entry name" value="PhageMin_Tail"/>
    <property type="match status" value="1"/>
</dbReference>
<dbReference type="PANTHER" id="PTHR37813">
    <property type="entry name" value="FELS-2 PROPHAGE PROTEIN"/>
    <property type="match status" value="1"/>
</dbReference>
<evidence type="ECO:0000313" key="5">
    <source>
        <dbReference type="Proteomes" id="UP000199729"/>
    </source>
</evidence>
<evidence type="ECO:0000256" key="1">
    <source>
        <dbReference type="ARBA" id="ARBA00022612"/>
    </source>
</evidence>
<dbReference type="InterPro" id="IPR010090">
    <property type="entry name" value="Phage_tape_meas"/>
</dbReference>
<organism evidence="4 5">
    <name type="scientific">Vitreoscilla filiformis</name>
    <dbReference type="NCBI Taxonomy" id="63"/>
    <lineage>
        <taxon>Bacteria</taxon>
        <taxon>Pseudomonadati</taxon>
        <taxon>Pseudomonadota</taxon>
        <taxon>Betaproteobacteria</taxon>
        <taxon>Neisseriales</taxon>
        <taxon>Neisseriaceae</taxon>
        <taxon>Vitreoscilla</taxon>
    </lineage>
</organism>
<dbReference type="EMBL" id="CP022423">
    <property type="protein sequence ID" value="ASM76830.1"/>
    <property type="molecule type" value="Genomic_DNA"/>
</dbReference>
<feature type="coiled-coil region" evidence="2">
    <location>
        <begin position="562"/>
        <end position="589"/>
    </location>
</feature>
<dbReference type="NCBIfam" id="TIGR01760">
    <property type="entry name" value="tape_meas_TP901"/>
    <property type="match status" value="1"/>
</dbReference>
<accession>A0A221KDC2</accession>
<proteinExistence type="predicted"/>
<dbReference type="AlphaFoldDB" id="A0A221KDC2"/>
<sequence length="929" mass="93462">MAGPIDIILRLRLLADGVMSGLSGIGAKVTAVAAAVTTYFTSKLFAGAVSSAADLEAKLSEVKAVSGASAQEMQALRKAAEDAGATTKYSATEAATALGNLTRAGLSADQAMQALPATLQLAQAGGVDLGQAAEFITKAVMGMGLAFGDAGRVADVLAKGANASNTSVTGLAEALSYTAPIAKSVGLSLEQTVAIIGKFADAGIDASRAGTALNAILSQFSDPASKFRTELGTIGIITNDFGEALRQLGTKGAVGERAILAVGTEAGPALRSLLNQGIGALDELTGKLKNAKGSAAETAAVMGDNLRGALGGLSSAWETVMNALGTPTLPILKDGVNQLAAALSAAVSNGTVGKFGDALAAAFKAAIEWGTRFVGAVDFEAVSVQLQTFATNLSVTLDDLGAKAKNAGNVVQTAYGVMSAGGNTVLAGVYVLGAGFSSLVQSAQAWYALYLDMMSKVTFGEVSARYKLAADEVRVSAAASGAATDAFMAKARQAMDDAATAAESAQSGWDGLTQSQTQAAAQAPKVVQAQADVKAAVEATSSAASAAGAAASAAGEAAKTGSQAQQAAAEAAREKVATLRAEYEKAVDAGEWQRAAEIQRQLTAALQGTTAATKESAAAAKVVEGAFERLGITSVDRLTMMADAAKRDYQIIRDAGTTAARDKQAAFEKYASAAIAANGGVVTAELRAQAAAQGMGVAVDEAGHAVVKSLSAIPAAADAATEAMRKTREEAEKTASAVVAVVKNSAVEKRNGEVKSLFDDDYRKRTGDGTTAGGNTLMSVINDLKGYGLDDEAAQQIAREFVDASGNVPYMNNPGQRKYGGPGGGTLSSALQTAASQYLYGKDGHGGEMARRAAAAAAPAPAPAASGQVAAPAPAPSAAPTTSRTVYAVAITINRGREEAVEMASQDDAQALVAMLRRLESDAARVGGG</sequence>
<dbReference type="OrthoDB" id="8859412at2"/>
<feature type="domain" description="Phage tail tape measure protein" evidence="3">
    <location>
        <begin position="77"/>
        <end position="244"/>
    </location>
</feature>
<keyword evidence="2" id="KW-0175">Coiled coil</keyword>
<dbReference type="Proteomes" id="UP000199729">
    <property type="component" value="Chromosome"/>
</dbReference>
<protein>
    <submittedName>
        <fullName evidence="4">Phage tail tape measure protein</fullName>
    </submittedName>
</protein>
<evidence type="ECO:0000259" key="3">
    <source>
        <dbReference type="Pfam" id="PF10145"/>
    </source>
</evidence>
<evidence type="ECO:0000256" key="2">
    <source>
        <dbReference type="SAM" id="Coils"/>
    </source>
</evidence>